<dbReference type="InterPro" id="IPR051786">
    <property type="entry name" value="ASN_synthetase/amidase"/>
</dbReference>
<dbReference type="PROSITE" id="PS51278">
    <property type="entry name" value="GATASE_TYPE_2"/>
    <property type="match status" value="1"/>
</dbReference>
<evidence type="ECO:0000256" key="7">
    <source>
        <dbReference type="PIRSR" id="PIRSR001589-1"/>
    </source>
</evidence>
<reference evidence="11 12" key="1">
    <citation type="submission" date="2016-09" db="EMBL/GenBank/DDBJ databases">
        <title>Xenorhabdus thuongxuanensis sp. nov. and Xenorhabdus eapokensis sp. nov., isolated from Steinernema species.</title>
        <authorList>
            <person name="Kaempfer P."/>
            <person name="Tobias N.J."/>
            <person name="Phan Ke L."/>
            <person name="Bode H.B."/>
            <person name="Glaeser S.P."/>
        </authorList>
    </citation>
    <scope>NUCLEOTIDE SEQUENCE [LARGE SCALE GENOMIC DNA]</scope>
    <source>
        <strain evidence="11 12">30TX1</strain>
    </source>
</reference>
<dbReference type="Pfam" id="PF00733">
    <property type="entry name" value="Asn_synthase"/>
    <property type="match status" value="1"/>
</dbReference>
<dbReference type="InterPro" id="IPR017932">
    <property type="entry name" value="GATase_2_dom"/>
</dbReference>
<evidence type="ECO:0000313" key="12">
    <source>
        <dbReference type="Proteomes" id="UP000186277"/>
    </source>
</evidence>
<feature type="binding site" evidence="8">
    <location>
        <position position="235"/>
    </location>
    <ligand>
        <name>ATP</name>
        <dbReference type="ChEBI" id="CHEBI:30616"/>
    </ligand>
</feature>
<name>A0A1Q5U3Z2_9GAMM</name>
<dbReference type="Gene3D" id="3.60.20.10">
    <property type="entry name" value="Glutamine Phosphoribosylpyrophosphate, subunit 1, domain 1"/>
    <property type="match status" value="1"/>
</dbReference>
<dbReference type="GO" id="GO:0005524">
    <property type="term" value="F:ATP binding"/>
    <property type="evidence" value="ECO:0007669"/>
    <property type="project" value="UniProtKB-KW"/>
</dbReference>
<dbReference type="Gene3D" id="3.40.50.620">
    <property type="entry name" value="HUPs"/>
    <property type="match status" value="1"/>
</dbReference>
<evidence type="ECO:0000256" key="5">
    <source>
        <dbReference type="ARBA" id="ARBA00022840"/>
    </source>
</evidence>
<dbReference type="RefSeq" id="WP_074019582.1">
    <property type="nucleotide sequence ID" value="NZ_CAWMWP010000109.1"/>
</dbReference>
<protein>
    <recommendedName>
        <fullName evidence="3">asparagine synthase (glutamine-hydrolyzing)</fullName>
        <ecNumber evidence="3">6.3.5.4</ecNumber>
    </recommendedName>
</protein>
<dbReference type="AlphaFoldDB" id="A0A1Q5U3Z2"/>
<evidence type="ECO:0000259" key="10">
    <source>
        <dbReference type="PROSITE" id="PS51278"/>
    </source>
</evidence>
<keyword evidence="7" id="KW-0028">Amino-acid biosynthesis</keyword>
<comment type="pathway">
    <text evidence="1">Amino-acid biosynthesis; L-asparagine biosynthesis; L-asparagine from L-aspartate (L-Gln route): step 1/1.</text>
</comment>
<keyword evidence="4 8" id="KW-0547">Nucleotide-binding</keyword>
<organism evidence="11 12">
    <name type="scientific">Xenorhabdus thuongxuanensis</name>
    <dbReference type="NCBI Taxonomy" id="1873484"/>
    <lineage>
        <taxon>Bacteria</taxon>
        <taxon>Pseudomonadati</taxon>
        <taxon>Pseudomonadota</taxon>
        <taxon>Gammaproteobacteria</taxon>
        <taxon>Enterobacterales</taxon>
        <taxon>Morganellaceae</taxon>
        <taxon>Xenorhabdus</taxon>
    </lineage>
</organism>
<keyword evidence="5 8" id="KW-0067">ATP-binding</keyword>
<comment type="caution">
    <text evidence="11">The sequence shown here is derived from an EMBL/GenBank/DDBJ whole genome shotgun (WGS) entry which is preliminary data.</text>
</comment>
<dbReference type="InterPro" id="IPR001962">
    <property type="entry name" value="Asn_synthase"/>
</dbReference>
<keyword evidence="12" id="KW-1185">Reference proteome</keyword>
<dbReference type="GO" id="GO:0006529">
    <property type="term" value="P:asparagine biosynthetic process"/>
    <property type="evidence" value="ECO:0007669"/>
    <property type="project" value="UniProtKB-KW"/>
</dbReference>
<comment type="similarity">
    <text evidence="2">Belongs to the asparagine synthetase family.</text>
</comment>
<dbReference type="PANTHER" id="PTHR43284">
    <property type="entry name" value="ASPARAGINE SYNTHETASE (GLUTAMINE-HYDROLYZING)"/>
    <property type="match status" value="1"/>
</dbReference>
<dbReference type="InterPro" id="IPR006426">
    <property type="entry name" value="Asn_synth_AEB"/>
</dbReference>
<keyword evidence="11" id="KW-0808">Transferase</keyword>
<feature type="active site" description="For GATase activity" evidence="7">
    <location>
        <position position="2"/>
    </location>
</feature>
<dbReference type="SUPFAM" id="SSF56235">
    <property type="entry name" value="N-terminal nucleophile aminohydrolases (Ntn hydrolases)"/>
    <property type="match status" value="1"/>
</dbReference>
<gene>
    <name evidence="11" type="ORF">Xentx_01444</name>
</gene>
<evidence type="ECO:0000256" key="4">
    <source>
        <dbReference type="ARBA" id="ARBA00022741"/>
    </source>
</evidence>
<evidence type="ECO:0000256" key="1">
    <source>
        <dbReference type="ARBA" id="ARBA00005187"/>
    </source>
</evidence>
<proteinExistence type="inferred from homology"/>
<dbReference type="GO" id="GO:0005829">
    <property type="term" value="C:cytosol"/>
    <property type="evidence" value="ECO:0007669"/>
    <property type="project" value="TreeGrafter"/>
</dbReference>
<dbReference type="Proteomes" id="UP000186277">
    <property type="component" value="Unassembled WGS sequence"/>
</dbReference>
<feature type="domain" description="Glutamine amidotransferase type-2" evidence="10">
    <location>
        <begin position="2"/>
        <end position="191"/>
    </location>
</feature>
<dbReference type="OrthoDB" id="9763290at2"/>
<evidence type="ECO:0000313" key="11">
    <source>
        <dbReference type="EMBL" id="OKP07175.1"/>
    </source>
</evidence>
<feature type="binding site" evidence="8">
    <location>
        <position position="81"/>
    </location>
    <ligand>
        <name>L-glutamine</name>
        <dbReference type="ChEBI" id="CHEBI:58359"/>
    </ligand>
</feature>
<dbReference type="EC" id="6.3.5.4" evidence="3"/>
<feature type="site" description="Important for beta-aspartyl-AMP intermediate formation" evidence="9">
    <location>
        <position position="325"/>
    </location>
</feature>
<evidence type="ECO:0000256" key="9">
    <source>
        <dbReference type="PIRSR" id="PIRSR001589-3"/>
    </source>
</evidence>
<keyword evidence="7" id="KW-0061">Asparagine biosynthesis</keyword>
<accession>A0A1Q5U3Z2</accession>
<dbReference type="PIRSF" id="PIRSF001589">
    <property type="entry name" value="Asn_synthetase_glu-h"/>
    <property type="match status" value="1"/>
</dbReference>
<evidence type="ECO:0000256" key="3">
    <source>
        <dbReference type="ARBA" id="ARBA00012737"/>
    </source>
</evidence>
<dbReference type="GO" id="GO:0004066">
    <property type="term" value="F:asparagine synthase (glutamine-hydrolyzing) activity"/>
    <property type="evidence" value="ECO:0007669"/>
    <property type="project" value="UniProtKB-EC"/>
</dbReference>
<comment type="catalytic activity">
    <reaction evidence="6">
        <text>L-aspartate + L-glutamine + ATP + H2O = L-asparagine + L-glutamate + AMP + diphosphate + H(+)</text>
        <dbReference type="Rhea" id="RHEA:12228"/>
        <dbReference type="ChEBI" id="CHEBI:15377"/>
        <dbReference type="ChEBI" id="CHEBI:15378"/>
        <dbReference type="ChEBI" id="CHEBI:29985"/>
        <dbReference type="ChEBI" id="CHEBI:29991"/>
        <dbReference type="ChEBI" id="CHEBI:30616"/>
        <dbReference type="ChEBI" id="CHEBI:33019"/>
        <dbReference type="ChEBI" id="CHEBI:58048"/>
        <dbReference type="ChEBI" id="CHEBI:58359"/>
        <dbReference type="ChEBI" id="CHEBI:456215"/>
        <dbReference type="EC" id="6.3.5.4"/>
    </reaction>
</comment>
<dbReference type="Pfam" id="PF13537">
    <property type="entry name" value="GATase_7"/>
    <property type="match status" value="1"/>
</dbReference>
<keyword evidence="7 11" id="KW-0315">Glutamine amidotransferase</keyword>
<evidence type="ECO:0000256" key="8">
    <source>
        <dbReference type="PIRSR" id="PIRSR001589-2"/>
    </source>
</evidence>
<dbReference type="GO" id="GO:0016740">
    <property type="term" value="F:transferase activity"/>
    <property type="evidence" value="ECO:0007669"/>
    <property type="project" value="UniProtKB-KW"/>
</dbReference>
<dbReference type="CDD" id="cd01991">
    <property type="entry name" value="Asn_synthase_B_C"/>
    <property type="match status" value="1"/>
</dbReference>
<dbReference type="SUPFAM" id="SSF52402">
    <property type="entry name" value="Adenine nucleotide alpha hydrolases-like"/>
    <property type="match status" value="1"/>
</dbReference>
<dbReference type="PANTHER" id="PTHR43284:SF1">
    <property type="entry name" value="ASPARAGINE SYNTHETASE"/>
    <property type="match status" value="1"/>
</dbReference>
<evidence type="ECO:0000256" key="2">
    <source>
        <dbReference type="ARBA" id="ARBA00005752"/>
    </source>
</evidence>
<dbReference type="InterPro" id="IPR014729">
    <property type="entry name" value="Rossmann-like_a/b/a_fold"/>
</dbReference>
<evidence type="ECO:0000256" key="6">
    <source>
        <dbReference type="ARBA" id="ARBA00048741"/>
    </source>
</evidence>
<dbReference type="InterPro" id="IPR029055">
    <property type="entry name" value="Ntn_hydrolases_N"/>
</dbReference>
<dbReference type="EMBL" id="MKGR01000008">
    <property type="protein sequence ID" value="OKP07175.1"/>
    <property type="molecule type" value="Genomic_DNA"/>
</dbReference>
<sequence length="531" mass="59514">MCGILGDIGPRFDGARFRQALQNLHHRGPYDNGFVDLPAGALGMTRLPMSSAASLPIPVKYGETYAAYNGEVYSPNVGIVDEVRLLCEGIEKGILPDGMFALALWQPHSASLTLQRDSYGIKPLYYFYQADRGRLIFSSELTPILTLLGECIPNIAAIAQVVATGGTLEGESLFSGIRLVAPGEQLRFRLGEGQARLIQRQHFFPQTEPSSHSIEETLGEAINRCKSTFRPSALLLSGGIDSTLLNTWMKPDIAKFTLALESAEESVRLQPNLHRISLEQTAFMPVLRKAVKNFGAATRMSSLLMYQQIADAVGDAGYHCVLLGEGADELFWGYPRHLDLQQSKRHDAGSFARIWFGDYQNKAKLFSSEITSELNDQIEEISNSALKEGYEAAIDHFDLHYSLEPLLRRADHLLMSRTIEARTPYLHAGLGMLASRSTRLADGITKAPLCNLLKKRLPNWQWKPKQHFRLPFAYWPKAVQEMRHYLQEHCESLRNIGLVNLTPAYIETVDNTQLFTLTTLSLWQQEYEVNL</sequence>